<proteinExistence type="predicted"/>
<gene>
    <name evidence="2" type="ORF">CAFE_03400</name>
</gene>
<dbReference type="Gene3D" id="1.10.10.10">
    <property type="entry name" value="Winged helix-like DNA-binding domain superfamily/Winged helix DNA-binding domain"/>
    <property type="match status" value="1"/>
</dbReference>
<evidence type="ECO:0000313" key="2">
    <source>
        <dbReference type="EMBL" id="MVB09675.1"/>
    </source>
</evidence>
<dbReference type="InterPro" id="IPR013249">
    <property type="entry name" value="RNA_pol_sigma70_r4_t2"/>
</dbReference>
<dbReference type="AlphaFoldDB" id="A0A6N8HVP9"/>
<dbReference type="EMBL" id="VWXL01000011">
    <property type="protein sequence ID" value="MVB09675.1"/>
    <property type="molecule type" value="Genomic_DNA"/>
</dbReference>
<dbReference type="GO" id="GO:0006352">
    <property type="term" value="P:DNA-templated transcription initiation"/>
    <property type="evidence" value="ECO:0007669"/>
    <property type="project" value="InterPro"/>
</dbReference>
<dbReference type="Proteomes" id="UP000469440">
    <property type="component" value="Unassembled WGS sequence"/>
</dbReference>
<dbReference type="InterPro" id="IPR036388">
    <property type="entry name" value="WH-like_DNA-bd_sf"/>
</dbReference>
<comment type="caution">
    <text evidence="2">The sequence shown here is derived from an EMBL/GenBank/DDBJ whole genome shotgun (WGS) entry which is preliminary data.</text>
</comment>
<dbReference type="GO" id="GO:0016987">
    <property type="term" value="F:sigma factor activity"/>
    <property type="evidence" value="ECO:0007669"/>
    <property type="project" value="InterPro"/>
</dbReference>
<keyword evidence="3" id="KW-1185">Reference proteome</keyword>
<dbReference type="OrthoDB" id="9791844at2"/>
<dbReference type="RefSeq" id="WP_156989631.1">
    <property type="nucleotide sequence ID" value="NZ_VWXL01000011.1"/>
</dbReference>
<protein>
    <recommendedName>
        <fullName evidence="1">RNA polymerase sigma factor 70 region 4 type 2 domain-containing protein</fullName>
    </recommendedName>
</protein>
<sequence>MTKINLREQYPDFYKNDYIIEVPDEVAAIMQEYDRLEAAYRRRTYYHKAHYSLDRGDGIEYEALFVAMTPCEVYERKVTMEQLHAAIASLPDKQAKRINARYFMGLTISEIAKSEGVSAASVSESIQRGLRNMEIFLKNRL</sequence>
<dbReference type="GO" id="GO:0003677">
    <property type="term" value="F:DNA binding"/>
    <property type="evidence" value="ECO:0007669"/>
    <property type="project" value="InterPro"/>
</dbReference>
<evidence type="ECO:0000259" key="1">
    <source>
        <dbReference type="Pfam" id="PF08281"/>
    </source>
</evidence>
<organism evidence="2 3">
    <name type="scientific">Caproicibacter fermentans</name>
    <dbReference type="NCBI Taxonomy" id="2576756"/>
    <lineage>
        <taxon>Bacteria</taxon>
        <taxon>Bacillati</taxon>
        <taxon>Bacillota</taxon>
        <taxon>Clostridia</taxon>
        <taxon>Eubacteriales</taxon>
        <taxon>Acutalibacteraceae</taxon>
        <taxon>Caproicibacter</taxon>
    </lineage>
</organism>
<feature type="domain" description="RNA polymerase sigma factor 70 region 4 type 2" evidence="1">
    <location>
        <begin position="81"/>
        <end position="133"/>
    </location>
</feature>
<dbReference type="InterPro" id="IPR013324">
    <property type="entry name" value="RNA_pol_sigma_r3/r4-like"/>
</dbReference>
<evidence type="ECO:0000313" key="3">
    <source>
        <dbReference type="Proteomes" id="UP000469440"/>
    </source>
</evidence>
<dbReference type="Pfam" id="PF08281">
    <property type="entry name" value="Sigma70_r4_2"/>
    <property type="match status" value="1"/>
</dbReference>
<dbReference type="SUPFAM" id="SSF88659">
    <property type="entry name" value="Sigma3 and sigma4 domains of RNA polymerase sigma factors"/>
    <property type="match status" value="1"/>
</dbReference>
<accession>A0A6N8HVP9</accession>
<name>A0A6N8HVP9_9FIRM</name>
<reference evidence="2 3" key="1">
    <citation type="submission" date="2019-09" db="EMBL/GenBank/DDBJ databases">
        <title>Genome sequence of Clostridium sp. EA1.</title>
        <authorList>
            <person name="Poehlein A."/>
            <person name="Bengelsdorf F.R."/>
            <person name="Daniel R."/>
        </authorList>
    </citation>
    <scope>NUCLEOTIDE SEQUENCE [LARGE SCALE GENOMIC DNA]</scope>
    <source>
        <strain evidence="2 3">EA1</strain>
    </source>
</reference>